<dbReference type="KEGG" id="taa:NMY3_01994"/>
<name>A0A654M0G7_9ARCH</name>
<keyword evidence="3" id="KW-1185">Reference proteome</keyword>
<feature type="compositionally biased region" description="Polar residues" evidence="1">
    <location>
        <begin position="1"/>
        <end position="18"/>
    </location>
</feature>
<protein>
    <submittedName>
        <fullName evidence="2">Uncharacterized protein</fullName>
    </submittedName>
</protein>
<reference evidence="3" key="1">
    <citation type="submission" date="2015-10" db="EMBL/GenBank/DDBJ databases">
        <title>Niche specialization of a soil ammonia-oxidizing archaeon, Candidatus Nitrosocosmicus oleophilus.</title>
        <authorList>
            <person name="Jung M.-Y."/>
            <person name="Rhee S.-K."/>
        </authorList>
    </citation>
    <scope>NUCLEOTIDE SEQUENCE [LARGE SCALE GENOMIC DNA]</scope>
    <source>
        <strain evidence="3">MY3</strain>
    </source>
</reference>
<dbReference type="GeneID" id="60421978"/>
<dbReference type="RefSeq" id="WP_196815510.1">
    <property type="nucleotide sequence ID" value="NZ_CP012850.1"/>
</dbReference>
<organism evidence="2 3">
    <name type="scientific">Candidatus Nitrosocosmicus oleophilus</name>
    <dbReference type="NCBI Taxonomy" id="1353260"/>
    <lineage>
        <taxon>Archaea</taxon>
        <taxon>Nitrososphaerota</taxon>
        <taxon>Nitrososphaeria</taxon>
        <taxon>Nitrososphaerales</taxon>
        <taxon>Nitrososphaeraceae</taxon>
        <taxon>Candidatus Nitrosocosmicus</taxon>
    </lineage>
</organism>
<evidence type="ECO:0000313" key="3">
    <source>
        <dbReference type="Proteomes" id="UP000058925"/>
    </source>
</evidence>
<sequence>MSNDEGSSESENTNTKNIGDNVLNDGISNGSNESLGIDPDKVVGRCFNQYDSKQICFYEKVLHNFTT</sequence>
<feature type="region of interest" description="Disordered" evidence="1">
    <location>
        <begin position="1"/>
        <end position="35"/>
    </location>
</feature>
<gene>
    <name evidence="2" type="ORF">NMY3_01994</name>
</gene>
<proteinExistence type="predicted"/>
<evidence type="ECO:0000256" key="1">
    <source>
        <dbReference type="SAM" id="MobiDB-lite"/>
    </source>
</evidence>
<accession>A0A654M0G7</accession>
<dbReference type="EMBL" id="CP012850">
    <property type="protein sequence ID" value="ALI36196.1"/>
    <property type="molecule type" value="Genomic_DNA"/>
</dbReference>
<evidence type="ECO:0000313" key="2">
    <source>
        <dbReference type="EMBL" id="ALI36196.1"/>
    </source>
</evidence>
<dbReference type="Proteomes" id="UP000058925">
    <property type="component" value="Chromosome"/>
</dbReference>
<dbReference type="AlphaFoldDB" id="A0A654M0G7"/>